<dbReference type="EMBL" id="CAADRP010001112">
    <property type="protein sequence ID" value="VFU36077.1"/>
    <property type="molecule type" value="Genomic_DNA"/>
</dbReference>
<reference evidence="1" key="1">
    <citation type="submission" date="2019-03" db="EMBL/GenBank/DDBJ databases">
        <authorList>
            <person name="Mank J."/>
            <person name="Almeida P."/>
        </authorList>
    </citation>
    <scope>NUCLEOTIDE SEQUENCE</scope>
    <source>
        <strain evidence="1">78183</strain>
    </source>
</reference>
<gene>
    <name evidence="1" type="ORF">SVIM_LOCUS180176</name>
</gene>
<accession>A0A6N2LFC6</accession>
<dbReference type="AlphaFoldDB" id="A0A6N2LFC6"/>
<proteinExistence type="predicted"/>
<sequence>MVHAKEEGHKLRLKNEDTRTRQIHACALSRSISRVDEAANGVSLDGDRTTNTCDRSSISLPDMMKDTASHTLQSHFRIELSVFRTPIQNRWI</sequence>
<protein>
    <submittedName>
        <fullName evidence="1">Uncharacterized protein</fullName>
    </submittedName>
</protein>
<name>A0A6N2LFC6_SALVM</name>
<evidence type="ECO:0000313" key="1">
    <source>
        <dbReference type="EMBL" id="VFU36077.1"/>
    </source>
</evidence>
<organism evidence="1">
    <name type="scientific">Salix viminalis</name>
    <name type="common">Common osier</name>
    <name type="synonym">Basket willow</name>
    <dbReference type="NCBI Taxonomy" id="40686"/>
    <lineage>
        <taxon>Eukaryota</taxon>
        <taxon>Viridiplantae</taxon>
        <taxon>Streptophyta</taxon>
        <taxon>Embryophyta</taxon>
        <taxon>Tracheophyta</taxon>
        <taxon>Spermatophyta</taxon>
        <taxon>Magnoliopsida</taxon>
        <taxon>eudicotyledons</taxon>
        <taxon>Gunneridae</taxon>
        <taxon>Pentapetalae</taxon>
        <taxon>rosids</taxon>
        <taxon>fabids</taxon>
        <taxon>Malpighiales</taxon>
        <taxon>Salicaceae</taxon>
        <taxon>Saliceae</taxon>
        <taxon>Salix</taxon>
    </lineage>
</organism>